<reference evidence="4" key="1">
    <citation type="journal article" date="2015" name="Proc. Natl. Acad. Sci. U.S.A.">
        <title>Genome sequencing of adzuki bean (Vigna angularis) provides insight into high starch and low fat accumulation and domestication.</title>
        <authorList>
            <person name="Yang K."/>
            <person name="Tian Z."/>
            <person name="Chen C."/>
            <person name="Luo L."/>
            <person name="Zhao B."/>
            <person name="Wang Z."/>
            <person name="Yu L."/>
            <person name="Li Y."/>
            <person name="Sun Y."/>
            <person name="Li W."/>
            <person name="Chen Y."/>
            <person name="Li Y."/>
            <person name="Zhang Y."/>
            <person name="Ai D."/>
            <person name="Zhao J."/>
            <person name="Shang C."/>
            <person name="Ma Y."/>
            <person name="Wu B."/>
            <person name="Wang M."/>
            <person name="Gao L."/>
            <person name="Sun D."/>
            <person name="Zhang P."/>
            <person name="Guo F."/>
            <person name="Wang W."/>
            <person name="Li Y."/>
            <person name="Wang J."/>
            <person name="Varshney R.K."/>
            <person name="Wang J."/>
            <person name="Ling H.Q."/>
            <person name="Wan P."/>
        </authorList>
    </citation>
    <scope>NUCLEOTIDE SEQUENCE</scope>
    <source>
        <strain evidence="4">cv. Jingnong 6</strain>
    </source>
</reference>
<accession>A0A0L9UL22</accession>
<dbReference type="Proteomes" id="UP000053144">
    <property type="component" value="Chromosome 5"/>
</dbReference>
<feature type="compositionally biased region" description="Acidic residues" evidence="1">
    <location>
        <begin position="199"/>
        <end position="223"/>
    </location>
</feature>
<feature type="compositionally biased region" description="Low complexity" evidence="1">
    <location>
        <begin position="185"/>
        <end position="194"/>
    </location>
</feature>
<feature type="domain" description="Putative plant transposon protein" evidence="2">
    <location>
        <begin position="5"/>
        <end position="63"/>
    </location>
</feature>
<evidence type="ECO:0000313" key="4">
    <source>
        <dbReference type="Proteomes" id="UP000053144"/>
    </source>
</evidence>
<evidence type="ECO:0000256" key="1">
    <source>
        <dbReference type="SAM" id="MobiDB-lite"/>
    </source>
</evidence>
<dbReference type="EMBL" id="CM003375">
    <property type="protein sequence ID" value="KOM43259.1"/>
    <property type="molecule type" value="Genomic_DNA"/>
</dbReference>
<name>A0A0L9UL22_PHAAN</name>
<dbReference type="Pfam" id="PF20167">
    <property type="entry name" value="Transposase_32"/>
    <property type="match status" value="1"/>
</dbReference>
<feature type="region of interest" description="Disordered" evidence="1">
    <location>
        <begin position="91"/>
        <end position="119"/>
    </location>
</feature>
<sequence>MAISTNVTTNRAVFLYCVLRGLNTNVGQVIADEIKHYAHAVSNKSPLEHPSLITHLSKLAGVNTSTPLFECPRKEIDASYYTQYCMLDEAGIPMPAPQPPRPHRRAPQQAQQDQAQDATPFQMRDMYMSLMESKMEALYQGEQALLMTVKTPASVPNRIKSQEDFMAHVAWPTDPTQGSGGAGASGATRASGAAVMKEDAEDEGEEEDEDEEEDDDDSDDNKG</sequence>
<protein>
    <recommendedName>
        <fullName evidence="2">Putative plant transposon protein domain-containing protein</fullName>
    </recommendedName>
</protein>
<evidence type="ECO:0000313" key="3">
    <source>
        <dbReference type="EMBL" id="KOM43259.1"/>
    </source>
</evidence>
<proteinExistence type="predicted"/>
<feature type="compositionally biased region" description="Low complexity" evidence="1">
    <location>
        <begin position="107"/>
        <end position="119"/>
    </location>
</feature>
<feature type="region of interest" description="Disordered" evidence="1">
    <location>
        <begin position="171"/>
        <end position="223"/>
    </location>
</feature>
<evidence type="ECO:0000259" key="2">
    <source>
        <dbReference type="Pfam" id="PF20167"/>
    </source>
</evidence>
<organism evidence="3 4">
    <name type="scientific">Phaseolus angularis</name>
    <name type="common">Azuki bean</name>
    <name type="synonym">Vigna angularis</name>
    <dbReference type="NCBI Taxonomy" id="3914"/>
    <lineage>
        <taxon>Eukaryota</taxon>
        <taxon>Viridiplantae</taxon>
        <taxon>Streptophyta</taxon>
        <taxon>Embryophyta</taxon>
        <taxon>Tracheophyta</taxon>
        <taxon>Spermatophyta</taxon>
        <taxon>Magnoliopsida</taxon>
        <taxon>eudicotyledons</taxon>
        <taxon>Gunneridae</taxon>
        <taxon>Pentapetalae</taxon>
        <taxon>rosids</taxon>
        <taxon>fabids</taxon>
        <taxon>Fabales</taxon>
        <taxon>Fabaceae</taxon>
        <taxon>Papilionoideae</taxon>
        <taxon>50 kb inversion clade</taxon>
        <taxon>NPAAA clade</taxon>
        <taxon>indigoferoid/millettioid clade</taxon>
        <taxon>Phaseoleae</taxon>
        <taxon>Vigna</taxon>
    </lineage>
</organism>
<dbReference type="Gramene" id="KOM43259">
    <property type="protein sequence ID" value="KOM43259"/>
    <property type="gene ID" value="LR48_Vigan05g086300"/>
</dbReference>
<gene>
    <name evidence="3" type="ORF">LR48_Vigan05g086300</name>
</gene>
<dbReference type="InterPro" id="IPR046796">
    <property type="entry name" value="Transposase_32_dom"/>
</dbReference>
<dbReference type="AlphaFoldDB" id="A0A0L9UL22"/>